<comment type="caution">
    <text evidence="1">The sequence shown here is derived from an EMBL/GenBank/DDBJ whole genome shotgun (WGS) entry which is preliminary data.</text>
</comment>
<feature type="non-terminal residue" evidence="1">
    <location>
        <position position="1"/>
    </location>
</feature>
<evidence type="ECO:0000313" key="2">
    <source>
        <dbReference type="Proteomes" id="UP000719766"/>
    </source>
</evidence>
<dbReference type="GeneID" id="64590616"/>
<accession>A0A9P7E3E8</accession>
<sequence length="89" mass="10396">AEELCKSYQNHVITLQAQAILNEAYCNKLHYQLDFREEKVTNPDAPGKLVNDGLPRLLSGDKFYERVVEFTRWQKQKEADKIARKDART</sequence>
<dbReference type="EMBL" id="JABBWE010000001">
    <property type="protein sequence ID" value="KAG1809897.1"/>
    <property type="molecule type" value="Genomic_DNA"/>
</dbReference>
<dbReference type="Proteomes" id="UP000719766">
    <property type="component" value="Unassembled WGS sequence"/>
</dbReference>
<dbReference type="RefSeq" id="XP_041167562.1">
    <property type="nucleotide sequence ID" value="XM_041296852.1"/>
</dbReference>
<reference evidence="1" key="1">
    <citation type="journal article" date="2020" name="New Phytol.">
        <title>Comparative genomics reveals dynamic genome evolution in host specialist ectomycorrhizal fungi.</title>
        <authorList>
            <person name="Lofgren L.A."/>
            <person name="Nguyen N.H."/>
            <person name="Vilgalys R."/>
            <person name="Ruytinx J."/>
            <person name="Liao H.L."/>
            <person name="Branco S."/>
            <person name="Kuo A."/>
            <person name="LaButti K."/>
            <person name="Lipzen A."/>
            <person name="Andreopoulos W."/>
            <person name="Pangilinan J."/>
            <person name="Riley R."/>
            <person name="Hundley H."/>
            <person name="Na H."/>
            <person name="Barry K."/>
            <person name="Grigoriev I.V."/>
            <person name="Stajich J.E."/>
            <person name="Kennedy P.G."/>
        </authorList>
    </citation>
    <scope>NUCLEOTIDE SEQUENCE</scope>
    <source>
        <strain evidence="1">S12</strain>
    </source>
</reference>
<proteinExistence type="predicted"/>
<protein>
    <submittedName>
        <fullName evidence="1">Uncharacterized protein</fullName>
    </submittedName>
</protein>
<keyword evidence="2" id="KW-1185">Reference proteome</keyword>
<name>A0A9P7E3E8_9AGAM</name>
<dbReference type="AlphaFoldDB" id="A0A9P7E3E8"/>
<evidence type="ECO:0000313" key="1">
    <source>
        <dbReference type="EMBL" id="KAG1809897.1"/>
    </source>
</evidence>
<organism evidence="1 2">
    <name type="scientific">Suillus plorans</name>
    <dbReference type="NCBI Taxonomy" id="116603"/>
    <lineage>
        <taxon>Eukaryota</taxon>
        <taxon>Fungi</taxon>
        <taxon>Dikarya</taxon>
        <taxon>Basidiomycota</taxon>
        <taxon>Agaricomycotina</taxon>
        <taxon>Agaricomycetes</taxon>
        <taxon>Agaricomycetidae</taxon>
        <taxon>Boletales</taxon>
        <taxon>Suillineae</taxon>
        <taxon>Suillaceae</taxon>
        <taxon>Suillus</taxon>
    </lineage>
</organism>
<gene>
    <name evidence="1" type="ORF">HD556DRAFT_1223026</name>
</gene>
<dbReference type="OrthoDB" id="3267810at2759"/>